<organism evidence="1 2">
    <name type="scientific">Tetraparma gracilis</name>
    <dbReference type="NCBI Taxonomy" id="2962635"/>
    <lineage>
        <taxon>Eukaryota</taxon>
        <taxon>Sar</taxon>
        <taxon>Stramenopiles</taxon>
        <taxon>Ochrophyta</taxon>
        <taxon>Bolidophyceae</taxon>
        <taxon>Parmales</taxon>
        <taxon>Triparmaceae</taxon>
        <taxon>Tetraparma</taxon>
    </lineage>
</organism>
<dbReference type="EMBL" id="BRYB01000667">
    <property type="protein sequence ID" value="GMI35014.1"/>
    <property type="molecule type" value="Genomic_DNA"/>
</dbReference>
<evidence type="ECO:0000313" key="1">
    <source>
        <dbReference type="EMBL" id="GMI35014.1"/>
    </source>
</evidence>
<comment type="caution">
    <text evidence="1">The sequence shown here is derived from an EMBL/GenBank/DDBJ whole genome shotgun (WGS) entry which is preliminary data.</text>
</comment>
<keyword evidence="2" id="KW-1185">Reference proteome</keyword>
<dbReference type="Proteomes" id="UP001165060">
    <property type="component" value="Unassembled WGS sequence"/>
</dbReference>
<gene>
    <name evidence="1" type="ORF">TeGR_g6347</name>
</gene>
<reference evidence="1 2" key="1">
    <citation type="journal article" date="2023" name="Commun. Biol.">
        <title>Genome analysis of Parmales, the sister group of diatoms, reveals the evolutionary specialization of diatoms from phago-mixotrophs to photoautotrophs.</title>
        <authorList>
            <person name="Ban H."/>
            <person name="Sato S."/>
            <person name="Yoshikawa S."/>
            <person name="Yamada K."/>
            <person name="Nakamura Y."/>
            <person name="Ichinomiya M."/>
            <person name="Sato N."/>
            <person name="Blanc-Mathieu R."/>
            <person name="Endo H."/>
            <person name="Kuwata A."/>
            <person name="Ogata H."/>
        </authorList>
    </citation>
    <scope>NUCLEOTIDE SEQUENCE [LARGE SCALE GENOMIC DNA]</scope>
</reference>
<name>A0ABQ6MY14_9STRA</name>
<dbReference type="SUPFAM" id="SSF53335">
    <property type="entry name" value="S-adenosyl-L-methionine-dependent methyltransferases"/>
    <property type="match status" value="1"/>
</dbReference>
<dbReference type="Gene3D" id="3.40.50.150">
    <property type="entry name" value="Vaccinia Virus protein VP39"/>
    <property type="match status" value="1"/>
</dbReference>
<dbReference type="InterPro" id="IPR029063">
    <property type="entry name" value="SAM-dependent_MTases_sf"/>
</dbReference>
<proteinExistence type="predicted"/>
<accession>A0ABQ6MY14</accession>
<evidence type="ECO:0000313" key="2">
    <source>
        <dbReference type="Proteomes" id="UP001165060"/>
    </source>
</evidence>
<evidence type="ECO:0008006" key="3">
    <source>
        <dbReference type="Google" id="ProtNLM"/>
    </source>
</evidence>
<protein>
    <recommendedName>
        <fullName evidence="3">Methyltransferase type 11 domain-containing protein</fullName>
    </recommendedName>
</protein>
<sequence>MEHDDLYLLEAYFPRTCFASAEHPHMPRPQIAIYEPDIEKAGSYLISDPMKLEPEFADLLGTIEQHLDLLAVAPSIPRGAYKLWVCNQVFEHLENPYKGAANIFELLQPGGVLVASSPFHAPNHGAPYDYWRYAPRGKVEMLRSVGFEVLVVCLFDTKVGVVAGTSVGVDGWYFSDHDMLEGFTCYQGDWVDAAGSEWTFNIHVVARKPLKNTNEEVEVG</sequence>